<evidence type="ECO:0000256" key="1">
    <source>
        <dbReference type="ARBA" id="ARBA00004651"/>
    </source>
</evidence>
<feature type="domain" description="YetF-like N-terminal transmembrane" evidence="9">
    <location>
        <begin position="17"/>
        <end position="82"/>
    </location>
</feature>
<keyword evidence="5 7" id="KW-1133">Transmembrane helix</keyword>
<proteinExistence type="inferred from homology"/>
<keyword evidence="3" id="KW-1003">Cell membrane</keyword>
<accession>A0ABR8XXJ2</accession>
<protein>
    <submittedName>
        <fullName evidence="10">DUF421 domain-containing protein</fullName>
    </submittedName>
</protein>
<feature type="transmembrane region" description="Helical" evidence="7">
    <location>
        <begin position="64"/>
        <end position="86"/>
    </location>
</feature>
<dbReference type="InterPro" id="IPR007353">
    <property type="entry name" value="DUF421"/>
</dbReference>
<evidence type="ECO:0000256" key="3">
    <source>
        <dbReference type="ARBA" id="ARBA00022475"/>
    </source>
</evidence>
<keyword evidence="6 7" id="KW-0472">Membrane</keyword>
<evidence type="ECO:0000313" key="11">
    <source>
        <dbReference type="Proteomes" id="UP000619101"/>
    </source>
</evidence>
<comment type="caution">
    <text evidence="10">The sequence shown here is derived from an EMBL/GenBank/DDBJ whole genome shotgun (WGS) entry which is preliminary data.</text>
</comment>
<dbReference type="Proteomes" id="UP000619101">
    <property type="component" value="Unassembled WGS sequence"/>
</dbReference>
<evidence type="ECO:0000256" key="6">
    <source>
        <dbReference type="ARBA" id="ARBA00023136"/>
    </source>
</evidence>
<comment type="subcellular location">
    <subcellularLocation>
        <location evidence="1">Cell membrane</location>
        <topology evidence="1">Multi-pass membrane protein</topology>
    </subcellularLocation>
</comment>
<sequence length="169" mass="18684">MFSITLDSFIRIITVGILAYVGLIFFLLTSGKRSLTQLNAFDLVVTVALGSILSTILLNKNVSLLEGLLAFVLMILLQFLLTFTSVRWKKFNKIIKSEPSLLYLNGSFLRETMKKERISEGDILQSVRNDGIGDLKEVKAIVLENDGSLSVISGELGNTLANVKITRES</sequence>
<evidence type="ECO:0000256" key="4">
    <source>
        <dbReference type="ARBA" id="ARBA00022692"/>
    </source>
</evidence>
<gene>
    <name evidence="10" type="ORF">H9635_07885</name>
</gene>
<dbReference type="EMBL" id="JACSPZ010000003">
    <property type="protein sequence ID" value="MBD8036658.1"/>
    <property type="molecule type" value="Genomic_DNA"/>
</dbReference>
<keyword evidence="11" id="KW-1185">Reference proteome</keyword>
<dbReference type="InterPro" id="IPR023090">
    <property type="entry name" value="UPF0702_alpha/beta_dom_sf"/>
</dbReference>
<dbReference type="PANTHER" id="PTHR34582:SF6">
    <property type="entry name" value="UPF0702 TRANSMEMBRANE PROTEIN YCAP"/>
    <property type="match status" value="1"/>
</dbReference>
<dbReference type="Pfam" id="PF04239">
    <property type="entry name" value="DUF421"/>
    <property type="match status" value="1"/>
</dbReference>
<dbReference type="Gene3D" id="3.30.240.20">
    <property type="entry name" value="bsu07140 like domains"/>
    <property type="match status" value="1"/>
</dbReference>
<feature type="domain" description="YetF C-terminal" evidence="8">
    <location>
        <begin position="87"/>
        <end position="153"/>
    </location>
</feature>
<evidence type="ECO:0000256" key="2">
    <source>
        <dbReference type="ARBA" id="ARBA00006448"/>
    </source>
</evidence>
<feature type="transmembrane region" description="Helical" evidence="7">
    <location>
        <begin position="6"/>
        <end position="28"/>
    </location>
</feature>
<evidence type="ECO:0000259" key="8">
    <source>
        <dbReference type="Pfam" id="PF04239"/>
    </source>
</evidence>
<dbReference type="PANTHER" id="PTHR34582">
    <property type="entry name" value="UPF0702 TRANSMEMBRANE PROTEIN YCAP"/>
    <property type="match status" value="1"/>
</dbReference>
<dbReference type="RefSeq" id="WP_191699645.1">
    <property type="nucleotide sequence ID" value="NZ_JACSPZ010000003.1"/>
</dbReference>
<keyword evidence="4 7" id="KW-0812">Transmembrane</keyword>
<evidence type="ECO:0000313" key="10">
    <source>
        <dbReference type="EMBL" id="MBD8036658.1"/>
    </source>
</evidence>
<evidence type="ECO:0000256" key="5">
    <source>
        <dbReference type="ARBA" id="ARBA00022989"/>
    </source>
</evidence>
<evidence type="ECO:0000256" key="7">
    <source>
        <dbReference type="SAM" id="Phobius"/>
    </source>
</evidence>
<evidence type="ECO:0000259" key="9">
    <source>
        <dbReference type="Pfam" id="PF20730"/>
    </source>
</evidence>
<name>A0ABR8XXJ2_9BACL</name>
<feature type="transmembrane region" description="Helical" evidence="7">
    <location>
        <begin position="40"/>
        <end position="58"/>
    </location>
</feature>
<organism evidence="10 11">
    <name type="scientific">Solibacillus faecavium</name>
    <dbReference type="NCBI Taxonomy" id="2762221"/>
    <lineage>
        <taxon>Bacteria</taxon>
        <taxon>Bacillati</taxon>
        <taxon>Bacillota</taxon>
        <taxon>Bacilli</taxon>
        <taxon>Bacillales</taxon>
        <taxon>Caryophanaceae</taxon>
        <taxon>Solibacillus</taxon>
    </lineage>
</organism>
<comment type="similarity">
    <text evidence="2">Belongs to the UPF0702 family.</text>
</comment>
<dbReference type="Pfam" id="PF20730">
    <property type="entry name" value="YetF_N"/>
    <property type="match status" value="1"/>
</dbReference>
<reference evidence="10 11" key="1">
    <citation type="submission" date="2020-08" db="EMBL/GenBank/DDBJ databases">
        <title>A Genomic Blueprint of the Chicken Gut Microbiome.</title>
        <authorList>
            <person name="Gilroy R."/>
            <person name="Ravi A."/>
            <person name="Getino M."/>
            <person name="Pursley I."/>
            <person name="Horton D.L."/>
            <person name="Alikhan N.-F."/>
            <person name="Baker D."/>
            <person name="Gharbi K."/>
            <person name="Hall N."/>
            <person name="Watson M."/>
            <person name="Adriaenssens E.M."/>
            <person name="Foster-Nyarko E."/>
            <person name="Jarju S."/>
            <person name="Secka A."/>
            <person name="Antonio M."/>
            <person name="Oren A."/>
            <person name="Chaudhuri R."/>
            <person name="La Ragione R.M."/>
            <person name="Hildebrand F."/>
            <person name="Pallen M.J."/>
        </authorList>
    </citation>
    <scope>NUCLEOTIDE SEQUENCE [LARGE SCALE GENOMIC DNA]</scope>
    <source>
        <strain evidence="10 11">A46</strain>
    </source>
</reference>
<dbReference type="InterPro" id="IPR048454">
    <property type="entry name" value="YetF_N"/>
</dbReference>